<reference evidence="1" key="1">
    <citation type="submission" date="2020-05" db="EMBL/GenBank/DDBJ databases">
        <authorList>
            <person name="Chiriac C."/>
            <person name="Salcher M."/>
            <person name="Ghai R."/>
            <person name="Kavagutti S V."/>
        </authorList>
    </citation>
    <scope>NUCLEOTIDE SEQUENCE</scope>
</reference>
<sequence length="69" mass="7690">MIPIITSAINTAFAMRIVAHITAAKIPTDKSLRLPLAVSSSRRSDDFTEAMYPRLRVLDALSEQRSRAF</sequence>
<protein>
    <submittedName>
        <fullName evidence="1">Unannotated protein</fullName>
    </submittedName>
</protein>
<name>A0A6J6Q5B9_9ZZZZ</name>
<evidence type="ECO:0000313" key="2">
    <source>
        <dbReference type="EMBL" id="CAB4844614.1"/>
    </source>
</evidence>
<organism evidence="1">
    <name type="scientific">freshwater metagenome</name>
    <dbReference type="NCBI Taxonomy" id="449393"/>
    <lineage>
        <taxon>unclassified sequences</taxon>
        <taxon>metagenomes</taxon>
        <taxon>ecological metagenomes</taxon>
    </lineage>
</organism>
<proteinExistence type="predicted"/>
<dbReference type="EMBL" id="CAFAZX010000069">
    <property type="protein sequence ID" value="CAB4844614.1"/>
    <property type="molecule type" value="Genomic_DNA"/>
</dbReference>
<dbReference type="AlphaFoldDB" id="A0A6J6Q5B9"/>
<dbReference type="EMBL" id="CAFBRB010000061">
    <property type="protein sequence ID" value="CAB5074922.1"/>
    <property type="molecule type" value="Genomic_DNA"/>
</dbReference>
<evidence type="ECO:0000313" key="1">
    <source>
        <dbReference type="EMBL" id="CAB4706259.1"/>
    </source>
</evidence>
<evidence type="ECO:0000313" key="3">
    <source>
        <dbReference type="EMBL" id="CAB5074922.1"/>
    </source>
</evidence>
<gene>
    <name evidence="1" type="ORF">UFOPK2646_00722</name>
    <name evidence="2" type="ORF">UFOPK3241_01085</name>
    <name evidence="3" type="ORF">UFOPK4401_00682</name>
</gene>
<dbReference type="EMBL" id="CAEZYB010000071">
    <property type="protein sequence ID" value="CAB4706259.1"/>
    <property type="molecule type" value="Genomic_DNA"/>
</dbReference>
<accession>A0A6J6Q5B9</accession>